<dbReference type="GeneID" id="15806419"/>
<sequence>MAKGLRAKSLRRYRTAKRQVVNEVIERPRVAESFKKARLIHHGQDITPKTRPNMFLHPDDPDAVVPQCIPKPALDLRSENVPLSGKFICQTSCALY</sequence>
<evidence type="ECO:0000313" key="2">
    <source>
        <dbReference type="EMBL" id="AFZ81098.1"/>
    </source>
</evidence>
<gene>
    <name evidence="2" type="ORF">BEWA_005060</name>
</gene>
<dbReference type="Proteomes" id="UP000031512">
    <property type="component" value="Chromosome 3"/>
</dbReference>
<keyword evidence="3" id="KW-1185">Reference proteome</keyword>
<dbReference type="eggNOG" id="ENOG502S76C">
    <property type="taxonomic scope" value="Eukaryota"/>
</dbReference>
<proteinExistence type="predicted"/>
<accession>L0B0Q7</accession>
<reference evidence="2 3" key="1">
    <citation type="journal article" date="2012" name="BMC Genomics">
        <title>Comparative genomic analysis and phylogenetic position of Theileria equi.</title>
        <authorList>
            <person name="Kappmeyer L.S."/>
            <person name="Thiagarajan M."/>
            <person name="Herndon D.R."/>
            <person name="Ramsay J.D."/>
            <person name="Caler E."/>
            <person name="Djikeng A."/>
            <person name="Gillespie J.J."/>
            <person name="Lau A.O."/>
            <person name="Roalson E.H."/>
            <person name="Silva J.C."/>
            <person name="Silva M.G."/>
            <person name="Suarez C.E."/>
            <person name="Ueti M.W."/>
            <person name="Nene V.M."/>
            <person name="Mealey R.H."/>
            <person name="Knowles D.P."/>
            <person name="Brayton K.A."/>
        </authorList>
    </citation>
    <scope>NUCLEOTIDE SEQUENCE [LARGE SCALE GENOMIC DNA]</scope>
    <source>
        <strain evidence="2 3">WA</strain>
    </source>
</reference>
<dbReference type="VEuPathDB" id="PiroplasmaDB:BEWA_005060"/>
<dbReference type="KEGG" id="beq:BEWA_005060"/>
<dbReference type="AlphaFoldDB" id="L0B0Q7"/>
<evidence type="ECO:0000259" key="1">
    <source>
        <dbReference type="Pfam" id="PF10338"/>
    </source>
</evidence>
<dbReference type="EMBL" id="CP001670">
    <property type="protein sequence ID" value="AFZ81098.1"/>
    <property type="molecule type" value="Genomic_DNA"/>
</dbReference>
<name>L0B0Q7_THEEQ</name>
<feature type="domain" description="DUF2423" evidence="1">
    <location>
        <begin position="1"/>
        <end position="30"/>
    </location>
</feature>
<dbReference type="InterPro" id="IPR019434">
    <property type="entry name" value="DUF2423"/>
</dbReference>
<dbReference type="RefSeq" id="XP_004830764.1">
    <property type="nucleotide sequence ID" value="XM_004830707.1"/>
</dbReference>
<organism evidence="2 3">
    <name type="scientific">Theileria equi strain WA</name>
    <dbReference type="NCBI Taxonomy" id="1537102"/>
    <lineage>
        <taxon>Eukaryota</taxon>
        <taxon>Sar</taxon>
        <taxon>Alveolata</taxon>
        <taxon>Apicomplexa</taxon>
        <taxon>Aconoidasida</taxon>
        <taxon>Piroplasmida</taxon>
        <taxon>Theileriidae</taxon>
        <taxon>Theileria</taxon>
    </lineage>
</organism>
<protein>
    <recommendedName>
        <fullName evidence="1">DUF2423 domain-containing protein</fullName>
    </recommendedName>
</protein>
<dbReference type="Pfam" id="PF10338">
    <property type="entry name" value="YBL028C_N"/>
    <property type="match status" value="1"/>
</dbReference>
<evidence type="ECO:0000313" key="3">
    <source>
        <dbReference type="Proteomes" id="UP000031512"/>
    </source>
</evidence>
<dbReference type="OrthoDB" id="439961at2759"/>